<gene>
    <name evidence="3" type="ORF">AB8O55_23885</name>
</gene>
<dbReference type="Gene3D" id="3.10.129.10">
    <property type="entry name" value="Hotdog Thioesterase"/>
    <property type="match status" value="1"/>
</dbReference>
<name>A0ABV4CR85_9PSEU</name>
<sequence>MPLDQSFIGRQYPPGETYEVGREKIREFAEAIGADSPVHRDAAAAQAAGHPDVIAPPTFAVLLSMRAHDVLVHDPQLGLDYARMVHGQQEFTHHRPIVAGDRLVTAVAVDDVKERAGNDFLTVRAEIATEAGAPVCTATSLLVVRGAEGDAA</sequence>
<dbReference type="HAMAP" id="MF_00799">
    <property type="entry name" value="UPF0336"/>
    <property type="match status" value="1"/>
</dbReference>
<dbReference type="PANTHER" id="PTHR43437:SF3">
    <property type="entry name" value="HYDROXYACYL-THIOESTER DEHYDRATASE TYPE 2, MITOCHONDRIAL"/>
    <property type="match status" value="1"/>
</dbReference>
<dbReference type="EMBL" id="JBGEHV010000057">
    <property type="protein sequence ID" value="MEY8042457.1"/>
    <property type="molecule type" value="Genomic_DNA"/>
</dbReference>
<protein>
    <recommendedName>
        <fullName evidence="1">UPF0336 protein AB8O55_23885</fullName>
    </recommendedName>
</protein>
<evidence type="ECO:0000259" key="2">
    <source>
        <dbReference type="Pfam" id="PF13452"/>
    </source>
</evidence>
<dbReference type="CDD" id="cd03441">
    <property type="entry name" value="R_hydratase_like"/>
    <property type="match status" value="1"/>
</dbReference>
<dbReference type="SUPFAM" id="SSF54637">
    <property type="entry name" value="Thioesterase/thiol ester dehydrase-isomerase"/>
    <property type="match status" value="1"/>
</dbReference>
<dbReference type="InterPro" id="IPR029069">
    <property type="entry name" value="HotDog_dom_sf"/>
</dbReference>
<keyword evidence="4" id="KW-1185">Reference proteome</keyword>
<organism evidence="3 4">
    <name type="scientific">Saccharopolyspora cebuensis</name>
    <dbReference type="NCBI Taxonomy" id="418759"/>
    <lineage>
        <taxon>Bacteria</taxon>
        <taxon>Bacillati</taxon>
        <taxon>Actinomycetota</taxon>
        <taxon>Actinomycetes</taxon>
        <taxon>Pseudonocardiales</taxon>
        <taxon>Pseudonocardiaceae</taxon>
        <taxon>Saccharopolyspora</taxon>
    </lineage>
</organism>
<reference evidence="3 4" key="1">
    <citation type="submission" date="2024-08" db="EMBL/GenBank/DDBJ databases">
        <title>Genome mining of Saccharopolyspora cebuensis PGLac3 from Nigerian medicinal plant.</title>
        <authorList>
            <person name="Ezeobiora C.E."/>
            <person name="Igbokwe N.H."/>
            <person name="Amin D.H."/>
            <person name="Mendie U.E."/>
        </authorList>
    </citation>
    <scope>NUCLEOTIDE SEQUENCE [LARGE SCALE GENOMIC DNA]</scope>
    <source>
        <strain evidence="3 4">PGLac3</strain>
    </source>
</reference>
<dbReference type="Proteomes" id="UP001564626">
    <property type="component" value="Unassembled WGS sequence"/>
</dbReference>
<dbReference type="PIRSF" id="PIRSF018072">
    <property type="entry name" value="UCP018072"/>
    <property type="match status" value="1"/>
</dbReference>
<dbReference type="Pfam" id="PF13452">
    <property type="entry name" value="FAS1_DH_region"/>
    <property type="match status" value="1"/>
</dbReference>
<comment type="caution">
    <text evidence="3">The sequence shown here is derived from an EMBL/GenBank/DDBJ whole genome shotgun (WGS) entry which is preliminary data.</text>
</comment>
<dbReference type="InterPro" id="IPR039569">
    <property type="entry name" value="FAS1-like_DH_region"/>
</dbReference>
<evidence type="ECO:0000313" key="4">
    <source>
        <dbReference type="Proteomes" id="UP001564626"/>
    </source>
</evidence>
<dbReference type="InterPro" id="IPR050965">
    <property type="entry name" value="UPF0336/Enoyl-CoA_hydratase"/>
</dbReference>
<dbReference type="PANTHER" id="PTHR43437">
    <property type="entry name" value="HYDROXYACYL-THIOESTER DEHYDRATASE TYPE 2, MITOCHONDRIAL-RELATED"/>
    <property type="match status" value="1"/>
</dbReference>
<dbReference type="RefSeq" id="WP_345357451.1">
    <property type="nucleotide sequence ID" value="NZ_BAABII010000003.1"/>
</dbReference>
<accession>A0ABV4CR85</accession>
<evidence type="ECO:0000313" key="3">
    <source>
        <dbReference type="EMBL" id="MEY8042457.1"/>
    </source>
</evidence>
<evidence type="ECO:0000256" key="1">
    <source>
        <dbReference type="HAMAP-Rule" id="MF_00799"/>
    </source>
</evidence>
<dbReference type="InterPro" id="IPR016709">
    <property type="entry name" value="HadA-like"/>
</dbReference>
<comment type="similarity">
    <text evidence="1">Belongs to the UPF0336 family.</text>
</comment>
<feature type="domain" description="FAS1-like dehydratase" evidence="2">
    <location>
        <begin position="6"/>
        <end position="137"/>
    </location>
</feature>
<proteinExistence type="inferred from homology"/>